<evidence type="ECO:0000256" key="2">
    <source>
        <dbReference type="ARBA" id="ARBA00022643"/>
    </source>
</evidence>
<feature type="domain" description="Luciferase-like" evidence="5">
    <location>
        <begin position="7"/>
        <end position="323"/>
    </location>
</feature>
<dbReference type="AlphaFoldDB" id="A0A6J5G5L9"/>
<keyword evidence="2" id="KW-0288">FMN</keyword>
<sequence>MSTLPPRFGVWALVHGSRAALQDPDEPYDASWARNKALVLEAERLGYDSVLIAQHTINPHNPDFDQLEAWTASAALAALTERIEIIAAIKPYLYHPVVLAKMAQQIEHISGGRFAINLVNAWNRPELERAGIGFAEHDARYAYGREWITVVDALLRGERTRFHGEHFNVDDYLLRPADPYRERPLIYVGGESEPARQLVADKGDVWFINGQPLADVEALIAELRARRRPTAHAPLRFGLSAFVIARETDDDATRHLDHLFALATKDAPLRAQQKSNIDPKAVMFQTFAQTPRVGSNGGTAAGLVGSYDTVAERMARFHRAGIELFMLQFQPFEHDMRRFAEEVAPRVRRLTR</sequence>
<dbReference type="EMBL" id="CADIKI010000009">
    <property type="protein sequence ID" value="CAB3793384.1"/>
    <property type="molecule type" value="Genomic_DNA"/>
</dbReference>
<dbReference type="Gene3D" id="3.20.20.30">
    <property type="entry name" value="Luciferase-like domain"/>
    <property type="match status" value="1"/>
</dbReference>
<evidence type="ECO:0000256" key="1">
    <source>
        <dbReference type="ARBA" id="ARBA00022630"/>
    </source>
</evidence>
<gene>
    <name evidence="6" type="primary">sfnG</name>
    <name evidence="6" type="ORF">LMG27177_03386</name>
</gene>
<dbReference type="EC" id="1.14.14.35" evidence="6"/>
<dbReference type="Pfam" id="PF00296">
    <property type="entry name" value="Bac_luciferase"/>
    <property type="match status" value="1"/>
</dbReference>
<dbReference type="SUPFAM" id="SSF51679">
    <property type="entry name" value="Bacterial luciferase-like"/>
    <property type="match status" value="1"/>
</dbReference>
<proteinExistence type="predicted"/>
<reference evidence="6 7" key="1">
    <citation type="submission" date="2020-04" db="EMBL/GenBank/DDBJ databases">
        <authorList>
            <person name="De Canck E."/>
        </authorList>
    </citation>
    <scope>NUCLEOTIDE SEQUENCE [LARGE SCALE GENOMIC DNA]</scope>
    <source>
        <strain evidence="6 7">LMG 27177</strain>
    </source>
</reference>
<evidence type="ECO:0000313" key="7">
    <source>
        <dbReference type="Proteomes" id="UP000494252"/>
    </source>
</evidence>
<accession>A0A6J5G5L9</accession>
<name>A0A6J5G5L9_9BURK</name>
<dbReference type="InterPro" id="IPR036661">
    <property type="entry name" value="Luciferase-like_sf"/>
</dbReference>
<keyword evidence="4 6" id="KW-0503">Monooxygenase</keyword>
<keyword evidence="3 6" id="KW-0560">Oxidoreductase</keyword>
<dbReference type="CDD" id="cd01094">
    <property type="entry name" value="Alkanesulfonate_monoxygenase"/>
    <property type="match status" value="1"/>
</dbReference>
<dbReference type="PANTHER" id="PTHR42847:SF4">
    <property type="entry name" value="ALKANESULFONATE MONOOXYGENASE-RELATED"/>
    <property type="match status" value="1"/>
</dbReference>
<evidence type="ECO:0000313" key="6">
    <source>
        <dbReference type="EMBL" id="CAB3793384.1"/>
    </source>
</evidence>
<dbReference type="InterPro" id="IPR011251">
    <property type="entry name" value="Luciferase-like_dom"/>
</dbReference>
<dbReference type="PANTHER" id="PTHR42847">
    <property type="entry name" value="ALKANESULFONATE MONOOXYGENASE"/>
    <property type="match status" value="1"/>
</dbReference>
<evidence type="ECO:0000256" key="4">
    <source>
        <dbReference type="ARBA" id="ARBA00023033"/>
    </source>
</evidence>
<evidence type="ECO:0000259" key="5">
    <source>
        <dbReference type="Pfam" id="PF00296"/>
    </source>
</evidence>
<evidence type="ECO:0000256" key="3">
    <source>
        <dbReference type="ARBA" id="ARBA00023002"/>
    </source>
</evidence>
<dbReference type="Proteomes" id="UP000494252">
    <property type="component" value="Unassembled WGS sequence"/>
</dbReference>
<keyword evidence="1" id="KW-0285">Flavoprotein</keyword>
<protein>
    <submittedName>
        <fullName evidence="6">FMNH(2)-dependent dimethylsulfone monooxygenase</fullName>
        <ecNumber evidence="6">1.14.14.35</ecNumber>
    </submittedName>
</protein>
<dbReference type="GO" id="GO:0046306">
    <property type="term" value="P:alkanesulfonate catabolic process"/>
    <property type="evidence" value="ECO:0007669"/>
    <property type="project" value="TreeGrafter"/>
</dbReference>
<keyword evidence="7" id="KW-1185">Reference proteome</keyword>
<dbReference type="InterPro" id="IPR050172">
    <property type="entry name" value="SsuD_RutA_monooxygenase"/>
</dbReference>
<dbReference type="GO" id="GO:0008726">
    <property type="term" value="F:alkanesulfonate monooxygenase activity"/>
    <property type="evidence" value="ECO:0007669"/>
    <property type="project" value="TreeGrafter"/>
</dbReference>
<organism evidence="6 7">
    <name type="scientific">Paraburkholderia fynbosensis</name>
    <dbReference type="NCBI Taxonomy" id="1200993"/>
    <lineage>
        <taxon>Bacteria</taxon>
        <taxon>Pseudomonadati</taxon>
        <taxon>Pseudomonadota</taxon>
        <taxon>Betaproteobacteria</taxon>
        <taxon>Burkholderiales</taxon>
        <taxon>Burkholderiaceae</taxon>
        <taxon>Paraburkholderia</taxon>
    </lineage>
</organism>
<dbReference type="RefSeq" id="WP_175161327.1">
    <property type="nucleotide sequence ID" value="NZ_CADIKI010000009.1"/>
</dbReference>